<proteinExistence type="predicted"/>
<feature type="non-terminal residue" evidence="1">
    <location>
        <position position="1062"/>
    </location>
</feature>
<gene>
    <name evidence="1" type="ORF">QAD02_011064</name>
</gene>
<evidence type="ECO:0000313" key="2">
    <source>
        <dbReference type="Proteomes" id="UP001239111"/>
    </source>
</evidence>
<accession>A0ACC2NVQ6</accession>
<sequence length="1062" mass="118567">MKIQSIRIHSRIHQIVCADCQGYKPLIHPNVPERQINEGEPLEITCTSIGEINVIYPEDDAQLEIVTSPHEIIPDDSTESSIKLKFRRESTVFGDTGWYGCADAKATISGNNDYNDPNVSWTYVFVKSNSRVFVEGAEFRSVVKTVGSTVILPCRPTSRDYHVTLIRGGMESSLDERWKFDPKIGFILKGGFTADTDVYACRVGQDDISAEISFIVKLLQTAPMTPPVISDEGLQHVTKGSSLHVKCSITIGIDNRHAFFWTTPRNSTSQKVLEPKSKPLGPNNHLLTSELVVDEVTYDDDGEYICRVKSHTDSSETKVDIHVYDPSIKYIDLTSPKQHFRLTEGSSVIFLANVSGYPMPKLTWFGPDGTEIKNSSETLIRDYQTRTTLNITKVGLKSMGVYYLQAINEATDRNLTFTLEVLAKPLAMVSVKPFYGLNESASFTCNVQSYPPSKISWVYSRCPNLPSLEDCQQNELKTSTNVIEESSYQQNAQVDTILDMSGKINCTACNELGCDSSEQNILVSDALGDSSFAIISPQGVKTVGDEISIMCAASIYNYTSVQWLDDNKIPIKESDRVRITVETTPFTHRTNLTISRLLKADGKTYTCEAMTDYGYRDEQVSTLFIEDPVMPSFAFTNLNETEVTLSEKEALMSRSLICDVHGTPKPTVTWYKNDQPLEGRDQQFTLISDNQMVIVKYLMESDSGRYSCVAENRSGKVTRYQDFIIKGPGLPKVLIASVVILLVILFILLIYFCIRVRREKAIRKQLFESGLAHFEEGALECINPELTVDDQAELLPYDRRWEFPRSHLKLGKQLGSGAFGVVMKAQARGIVADEPVTTVAVKMVRRDAEPAYIRALASELKIMVHLGQHLNVVNLLGACTNNIAKRELLVIVEYCRFGNLHNYLLRHRENFIDQVDHTTGKLDPTIGKDLLHRLSSISSNNRVKYAALSFSRSLDTTHHQTTTTTDCNGGSNSIAGGTTASVHDNNTEAVYFNANTQDVTGIHDATGNGNHNTVNSGESQPGWRSNYLGDYKDRHTKPVCTQDLLSWAYQVAMGMQYLSSRK</sequence>
<reference evidence="1" key="1">
    <citation type="submission" date="2023-04" db="EMBL/GenBank/DDBJ databases">
        <title>A chromosome-level genome assembly of the parasitoid wasp Eretmocerus hayati.</title>
        <authorList>
            <person name="Zhong Y."/>
            <person name="Liu S."/>
            <person name="Liu Y."/>
        </authorList>
    </citation>
    <scope>NUCLEOTIDE SEQUENCE</scope>
    <source>
        <strain evidence="1">ZJU_SS_LIU_2023</strain>
    </source>
</reference>
<dbReference type="Proteomes" id="UP001239111">
    <property type="component" value="Chromosome 2"/>
</dbReference>
<comment type="caution">
    <text evidence="1">The sequence shown here is derived from an EMBL/GenBank/DDBJ whole genome shotgun (WGS) entry which is preliminary data.</text>
</comment>
<evidence type="ECO:0000313" key="1">
    <source>
        <dbReference type="EMBL" id="KAJ8675278.1"/>
    </source>
</evidence>
<keyword evidence="2" id="KW-1185">Reference proteome</keyword>
<name>A0ACC2NVQ6_9HYME</name>
<organism evidence="1 2">
    <name type="scientific">Eretmocerus hayati</name>
    <dbReference type="NCBI Taxonomy" id="131215"/>
    <lineage>
        <taxon>Eukaryota</taxon>
        <taxon>Metazoa</taxon>
        <taxon>Ecdysozoa</taxon>
        <taxon>Arthropoda</taxon>
        <taxon>Hexapoda</taxon>
        <taxon>Insecta</taxon>
        <taxon>Pterygota</taxon>
        <taxon>Neoptera</taxon>
        <taxon>Endopterygota</taxon>
        <taxon>Hymenoptera</taxon>
        <taxon>Apocrita</taxon>
        <taxon>Proctotrupomorpha</taxon>
        <taxon>Chalcidoidea</taxon>
        <taxon>Aphelinidae</taxon>
        <taxon>Aphelininae</taxon>
        <taxon>Eretmocerus</taxon>
    </lineage>
</organism>
<protein>
    <submittedName>
        <fullName evidence="1">Uncharacterized protein</fullName>
    </submittedName>
</protein>
<dbReference type="EMBL" id="CM056742">
    <property type="protein sequence ID" value="KAJ8675278.1"/>
    <property type="molecule type" value="Genomic_DNA"/>
</dbReference>